<accession>A0AAE3JZH0</accession>
<sequence length="242" mass="27699">MEITDWNGYRQLHFDVGGRRSTVICPGEPLPGNPWVWRTEFFEAFNYADFALLKKGWHLAYHCVSDMYGCPESIEMMKEFYDYVTSGFRLHERPAIFGFSRGGLYAVNFALKYPDCCGLLYLDAPVLDIRSWPGGLGAGRGEPGCWEECKRVYHLNENTAFRFSDNPLDHVRELAGTGIPVLLVCGLLDSYVPYAENGRPFCEEMMSYSARIEQIVKPDCDHHPHSLEDPAPIVDYIEKYCR</sequence>
<proteinExistence type="predicted"/>
<dbReference type="EMBL" id="JALEMU010000019">
    <property type="protein sequence ID" value="MCI5754845.1"/>
    <property type="molecule type" value="Genomic_DNA"/>
</dbReference>
<dbReference type="Proteomes" id="UP001139365">
    <property type="component" value="Unassembled WGS sequence"/>
</dbReference>
<dbReference type="SUPFAM" id="SSF53474">
    <property type="entry name" value="alpha/beta-Hydrolases"/>
    <property type="match status" value="1"/>
</dbReference>
<dbReference type="AlphaFoldDB" id="A0AAE3JZH0"/>
<dbReference type="InterPro" id="IPR000801">
    <property type="entry name" value="Esterase-like"/>
</dbReference>
<dbReference type="Gene3D" id="3.40.50.1820">
    <property type="entry name" value="alpha/beta hydrolase"/>
    <property type="match status" value="1"/>
</dbReference>
<name>A0AAE3JZH0_9BACT</name>
<protein>
    <submittedName>
        <fullName evidence="1">Alpha/beta hydrolase</fullName>
    </submittedName>
</protein>
<comment type="caution">
    <text evidence="1">The sequence shown here is derived from an EMBL/GenBank/DDBJ whole genome shotgun (WGS) entry which is preliminary data.</text>
</comment>
<dbReference type="InterPro" id="IPR029058">
    <property type="entry name" value="AB_hydrolase_fold"/>
</dbReference>
<gene>
    <name evidence="1" type="ORF">MR241_00940</name>
</gene>
<dbReference type="Pfam" id="PF00756">
    <property type="entry name" value="Esterase"/>
    <property type="match status" value="1"/>
</dbReference>
<keyword evidence="1" id="KW-0378">Hydrolase</keyword>
<dbReference type="GO" id="GO:0016787">
    <property type="term" value="F:hydrolase activity"/>
    <property type="evidence" value="ECO:0007669"/>
    <property type="project" value="UniProtKB-KW"/>
</dbReference>
<evidence type="ECO:0000313" key="2">
    <source>
        <dbReference type="Proteomes" id="UP001139365"/>
    </source>
</evidence>
<evidence type="ECO:0000313" key="1">
    <source>
        <dbReference type="EMBL" id="MCI5754845.1"/>
    </source>
</evidence>
<reference evidence="1 2" key="1">
    <citation type="submission" date="2022-03" db="EMBL/GenBank/DDBJ databases">
        <title>Metagenome-assembled genomes from swine fecal metagenomes.</title>
        <authorList>
            <person name="Holman D.B."/>
            <person name="Kommadath A."/>
        </authorList>
    </citation>
    <scope>NUCLEOTIDE SEQUENCE [LARGE SCALE GENOMIC DNA]</scope>
    <source>
        <strain evidence="1">SUG147</strain>
    </source>
</reference>
<organism evidence="1 2">
    <name type="scientific">Candidatus Colimorpha enterica</name>
    <dbReference type="NCBI Taxonomy" id="3083063"/>
    <lineage>
        <taxon>Bacteria</taxon>
        <taxon>Pseudomonadati</taxon>
        <taxon>Bacteroidota</taxon>
        <taxon>Bacteroidia</taxon>
        <taxon>Bacteroidales</taxon>
        <taxon>Candidatus Colimorpha</taxon>
    </lineage>
</organism>